<keyword evidence="2" id="KW-0472">Membrane</keyword>
<protein>
    <submittedName>
        <fullName evidence="3">Uncharacterized protein</fullName>
    </submittedName>
</protein>
<proteinExistence type="predicted"/>
<dbReference type="Proteomes" id="UP000027073">
    <property type="component" value="Unassembled WGS sequence"/>
</dbReference>
<dbReference type="OrthoDB" id="3061309at2759"/>
<dbReference type="EMBL" id="KL198012">
    <property type="protein sequence ID" value="KDQ24172.1"/>
    <property type="molecule type" value="Genomic_DNA"/>
</dbReference>
<evidence type="ECO:0000313" key="4">
    <source>
        <dbReference type="Proteomes" id="UP000027073"/>
    </source>
</evidence>
<dbReference type="STRING" id="1137138.A0A067NJ76"/>
<feature type="transmembrane region" description="Helical" evidence="2">
    <location>
        <begin position="140"/>
        <end position="160"/>
    </location>
</feature>
<evidence type="ECO:0000313" key="3">
    <source>
        <dbReference type="EMBL" id="KDQ24172.1"/>
    </source>
</evidence>
<dbReference type="VEuPathDB" id="FungiDB:PLEOSDRAFT_161848"/>
<dbReference type="HOGENOM" id="CLU_594618_0_0_1"/>
<gene>
    <name evidence="3" type="ORF">PLEOSDRAFT_161848</name>
</gene>
<dbReference type="AlphaFoldDB" id="A0A067NJ76"/>
<feature type="compositionally biased region" description="Low complexity" evidence="1">
    <location>
        <begin position="386"/>
        <end position="400"/>
    </location>
</feature>
<evidence type="ECO:0000256" key="1">
    <source>
        <dbReference type="SAM" id="MobiDB-lite"/>
    </source>
</evidence>
<feature type="transmembrane region" description="Helical" evidence="2">
    <location>
        <begin position="339"/>
        <end position="358"/>
    </location>
</feature>
<reference evidence="4" key="1">
    <citation type="journal article" date="2014" name="Proc. Natl. Acad. Sci. U.S.A.">
        <title>Extensive sampling of basidiomycete genomes demonstrates inadequacy of the white-rot/brown-rot paradigm for wood decay fungi.</title>
        <authorList>
            <person name="Riley R."/>
            <person name="Salamov A.A."/>
            <person name="Brown D.W."/>
            <person name="Nagy L.G."/>
            <person name="Floudas D."/>
            <person name="Held B.W."/>
            <person name="Levasseur A."/>
            <person name="Lombard V."/>
            <person name="Morin E."/>
            <person name="Otillar R."/>
            <person name="Lindquist E.A."/>
            <person name="Sun H."/>
            <person name="LaButti K.M."/>
            <person name="Schmutz J."/>
            <person name="Jabbour D."/>
            <person name="Luo H."/>
            <person name="Baker S.E."/>
            <person name="Pisabarro A.G."/>
            <person name="Walton J.D."/>
            <person name="Blanchette R.A."/>
            <person name="Henrissat B."/>
            <person name="Martin F."/>
            <person name="Cullen D."/>
            <person name="Hibbett D.S."/>
            <person name="Grigoriev I.V."/>
        </authorList>
    </citation>
    <scope>NUCLEOTIDE SEQUENCE [LARGE SCALE GENOMIC DNA]</scope>
    <source>
        <strain evidence="4">PC15</strain>
    </source>
</reference>
<dbReference type="InParanoid" id="A0A067NJ76"/>
<accession>A0A067NJ76</accession>
<keyword evidence="2" id="KW-0812">Transmembrane</keyword>
<name>A0A067NJ76_PLEO1</name>
<feature type="region of interest" description="Disordered" evidence="1">
    <location>
        <begin position="386"/>
        <end position="420"/>
    </location>
</feature>
<keyword evidence="2" id="KW-1133">Transmembrane helix</keyword>
<organism evidence="3 4">
    <name type="scientific">Pleurotus ostreatus (strain PC15)</name>
    <name type="common">Oyster mushroom</name>
    <dbReference type="NCBI Taxonomy" id="1137138"/>
    <lineage>
        <taxon>Eukaryota</taxon>
        <taxon>Fungi</taxon>
        <taxon>Dikarya</taxon>
        <taxon>Basidiomycota</taxon>
        <taxon>Agaricomycotina</taxon>
        <taxon>Agaricomycetes</taxon>
        <taxon>Agaricomycetidae</taxon>
        <taxon>Agaricales</taxon>
        <taxon>Pleurotineae</taxon>
        <taxon>Pleurotaceae</taxon>
        <taxon>Pleurotus</taxon>
    </lineage>
</organism>
<evidence type="ECO:0000256" key="2">
    <source>
        <dbReference type="SAM" id="Phobius"/>
    </source>
</evidence>
<sequence length="460" mass="48979">MFDRSSTNFLMKIATDGVDHNYAANFDASSDYIAASDIINTFYVFPLYETKSTSGDDKHVELVIFVINSFEAPTSTPTSTPPPSTTLVVTSTSGTQIDAVIQTTLAPTISRNVALTTAANDQSNSNGFFSNTGAVAGGRVFTVVGVAILAVVFALITNAVRKHRACKFDREIADAAAEAAAQAPALLDDNNDDNNDVSSVGQLDTEEAVPAADMAQAEARSRTLATTRPMVGVRGLRDERDTIECVGHGARCRSRSCWNWGECPGTERACSRSTRTSTWCRRGSDAVSCICSSWSHVGARVMIMCLDAARFGAGATGGATVTRGPSQYANARLGERRRLILFWEWVSTAANAIAGLYANDCFNRIGQRRGIASGVIRGALPDVRRAGTSGSRTSLSSGSSEDNGYGGMAESEDEDDQDDGGRRVLKVQNEEEFCPPATIGFVCSPIVMSPNLVSFDGLIH</sequence>